<name>X1UU05_9ZZZZ</name>
<reference evidence="1" key="1">
    <citation type="journal article" date="2014" name="Front. Microbiol.">
        <title>High frequency of phylogenetically diverse reductive dehalogenase-homologous genes in deep subseafloor sedimentary metagenomes.</title>
        <authorList>
            <person name="Kawai M."/>
            <person name="Futagami T."/>
            <person name="Toyoda A."/>
            <person name="Takaki Y."/>
            <person name="Nishi S."/>
            <person name="Hori S."/>
            <person name="Arai W."/>
            <person name="Tsubouchi T."/>
            <person name="Morono Y."/>
            <person name="Uchiyama I."/>
            <person name="Ito T."/>
            <person name="Fujiyama A."/>
            <person name="Inagaki F."/>
            <person name="Takami H."/>
        </authorList>
    </citation>
    <scope>NUCLEOTIDE SEQUENCE</scope>
    <source>
        <strain evidence="1">Expedition CK06-06</strain>
    </source>
</reference>
<protein>
    <submittedName>
        <fullName evidence="1">Uncharacterized protein</fullName>
    </submittedName>
</protein>
<sequence>DGVEHEPEYPPAVVVQLSEVKERKPTTLRELGY</sequence>
<accession>X1UU05</accession>
<evidence type="ECO:0000313" key="1">
    <source>
        <dbReference type="EMBL" id="GAJ07087.1"/>
    </source>
</evidence>
<feature type="non-terminal residue" evidence="1">
    <location>
        <position position="1"/>
    </location>
</feature>
<dbReference type="AlphaFoldDB" id="X1UU05"/>
<organism evidence="1">
    <name type="scientific">marine sediment metagenome</name>
    <dbReference type="NCBI Taxonomy" id="412755"/>
    <lineage>
        <taxon>unclassified sequences</taxon>
        <taxon>metagenomes</taxon>
        <taxon>ecological metagenomes</taxon>
    </lineage>
</organism>
<proteinExistence type="predicted"/>
<comment type="caution">
    <text evidence="1">The sequence shown here is derived from an EMBL/GenBank/DDBJ whole genome shotgun (WGS) entry which is preliminary data.</text>
</comment>
<gene>
    <name evidence="1" type="ORF">S12H4_45175</name>
</gene>
<dbReference type="EMBL" id="BARW01027905">
    <property type="protein sequence ID" value="GAJ07087.1"/>
    <property type="molecule type" value="Genomic_DNA"/>
</dbReference>